<gene>
    <name evidence="5" type="ORF">SAMN05216498_3186</name>
</gene>
<dbReference type="InterPro" id="IPR029000">
    <property type="entry name" value="Cyclophilin-like_dom_sf"/>
</dbReference>
<dbReference type="STRING" id="237069.SAMN05216498_3186"/>
<keyword evidence="3" id="KW-0067">ATP-binding</keyword>
<dbReference type="SUPFAM" id="SSF160467">
    <property type="entry name" value="PH0987 N-terminal domain-like"/>
    <property type="match status" value="1"/>
</dbReference>
<dbReference type="Gene3D" id="2.40.100.10">
    <property type="entry name" value="Cyclophilin-like"/>
    <property type="match status" value="1"/>
</dbReference>
<accession>A0A1H0EKA5</accession>
<dbReference type="AlphaFoldDB" id="A0A1H0EKA5"/>
<evidence type="ECO:0000259" key="4">
    <source>
        <dbReference type="SMART" id="SM00796"/>
    </source>
</evidence>
<dbReference type="Pfam" id="PF02682">
    <property type="entry name" value="CT_C_D"/>
    <property type="match status" value="1"/>
</dbReference>
<evidence type="ECO:0000313" key="6">
    <source>
        <dbReference type="Proteomes" id="UP000199334"/>
    </source>
</evidence>
<name>A0A1H0EKA5_9BACI</name>
<dbReference type="GO" id="GO:0016787">
    <property type="term" value="F:hydrolase activity"/>
    <property type="evidence" value="ECO:0007669"/>
    <property type="project" value="UniProtKB-KW"/>
</dbReference>
<sequence>MVINMNKRIWPLNDRAITVSFGEEIDVQINLRVQQLFSSLKRESYPFIVDMVPTYTNLTIYFDPQKINFKDMQQLIEEALNDMHEHPVSIESKLVHIPVYYNGPELERVAKQNQLTEDDVMRIHGREDYLIYMIGFLPGFPYLGGLDERIATPRLDEPKSQVEAGSVGVANQQTGIYPIQSPGGWNIIGHTPVNIFDSQKEQPFMFQAGDYIQFYPVDRKTYDHIINDDQYQPKMEWYHAN</sequence>
<dbReference type="InterPro" id="IPR003833">
    <property type="entry name" value="CT_C_D"/>
</dbReference>
<organism evidence="5 6">
    <name type="scientific">Tenuibacillus multivorans</name>
    <dbReference type="NCBI Taxonomy" id="237069"/>
    <lineage>
        <taxon>Bacteria</taxon>
        <taxon>Bacillati</taxon>
        <taxon>Bacillota</taxon>
        <taxon>Bacilli</taxon>
        <taxon>Bacillales</taxon>
        <taxon>Bacillaceae</taxon>
        <taxon>Tenuibacillus</taxon>
    </lineage>
</organism>
<dbReference type="EMBL" id="FNIG01000009">
    <property type="protein sequence ID" value="SDN82760.1"/>
    <property type="molecule type" value="Genomic_DNA"/>
</dbReference>
<evidence type="ECO:0000256" key="1">
    <source>
        <dbReference type="ARBA" id="ARBA00022741"/>
    </source>
</evidence>
<evidence type="ECO:0000313" key="5">
    <source>
        <dbReference type="EMBL" id="SDN82760.1"/>
    </source>
</evidence>
<dbReference type="SUPFAM" id="SSF50891">
    <property type="entry name" value="Cyclophilin-like"/>
    <property type="match status" value="1"/>
</dbReference>
<protein>
    <submittedName>
        <fullName evidence="5">Inhibitor of KinA</fullName>
    </submittedName>
</protein>
<proteinExistence type="predicted"/>
<dbReference type="InterPro" id="IPR010016">
    <property type="entry name" value="PxpB"/>
</dbReference>
<evidence type="ECO:0000256" key="3">
    <source>
        <dbReference type="ARBA" id="ARBA00022840"/>
    </source>
</evidence>
<dbReference type="Gene3D" id="3.30.1360.40">
    <property type="match status" value="1"/>
</dbReference>
<keyword evidence="1" id="KW-0547">Nucleotide-binding</keyword>
<dbReference type="PANTHER" id="PTHR34698:SF2">
    <property type="entry name" value="5-OXOPROLINASE SUBUNIT B"/>
    <property type="match status" value="1"/>
</dbReference>
<evidence type="ECO:0000256" key="2">
    <source>
        <dbReference type="ARBA" id="ARBA00022801"/>
    </source>
</evidence>
<dbReference type="GO" id="GO:0005524">
    <property type="term" value="F:ATP binding"/>
    <property type="evidence" value="ECO:0007669"/>
    <property type="project" value="UniProtKB-KW"/>
</dbReference>
<keyword evidence="6" id="KW-1185">Reference proteome</keyword>
<feature type="domain" description="Carboxyltransferase" evidence="4">
    <location>
        <begin position="7"/>
        <end position="206"/>
    </location>
</feature>
<dbReference type="NCBIfam" id="TIGR00370">
    <property type="entry name" value="5-oxoprolinase subunit PxpB"/>
    <property type="match status" value="1"/>
</dbReference>
<dbReference type="SMART" id="SM00796">
    <property type="entry name" value="AHS1"/>
    <property type="match status" value="1"/>
</dbReference>
<dbReference type="Proteomes" id="UP000199334">
    <property type="component" value="Unassembled WGS sequence"/>
</dbReference>
<keyword evidence="2" id="KW-0378">Hydrolase</keyword>
<reference evidence="5 6" key="1">
    <citation type="submission" date="2016-10" db="EMBL/GenBank/DDBJ databases">
        <authorList>
            <person name="de Groot N.N."/>
        </authorList>
    </citation>
    <scope>NUCLEOTIDE SEQUENCE [LARGE SCALE GENOMIC DNA]</scope>
    <source>
        <strain evidence="5 6">CGMCC 1.3442</strain>
    </source>
</reference>
<dbReference type="PANTHER" id="PTHR34698">
    <property type="entry name" value="5-OXOPROLINASE SUBUNIT B"/>
    <property type="match status" value="1"/>
</dbReference>